<comment type="caution">
    <text evidence="1">The sequence shown here is derived from an EMBL/GenBank/DDBJ whole genome shotgun (WGS) entry which is preliminary data.</text>
</comment>
<dbReference type="Proteomes" id="UP000807353">
    <property type="component" value="Unassembled WGS sequence"/>
</dbReference>
<dbReference type="EMBL" id="MU150377">
    <property type="protein sequence ID" value="KAF9457310.1"/>
    <property type="molecule type" value="Genomic_DNA"/>
</dbReference>
<reference evidence="1" key="1">
    <citation type="submission" date="2020-11" db="EMBL/GenBank/DDBJ databases">
        <authorList>
            <consortium name="DOE Joint Genome Institute"/>
            <person name="Ahrendt S."/>
            <person name="Riley R."/>
            <person name="Andreopoulos W."/>
            <person name="Labutti K."/>
            <person name="Pangilinan J."/>
            <person name="Ruiz-Duenas F.J."/>
            <person name="Barrasa J.M."/>
            <person name="Sanchez-Garcia M."/>
            <person name="Camarero S."/>
            <person name="Miyauchi S."/>
            <person name="Serrano A."/>
            <person name="Linde D."/>
            <person name="Babiker R."/>
            <person name="Drula E."/>
            <person name="Ayuso-Fernandez I."/>
            <person name="Pacheco R."/>
            <person name="Padilla G."/>
            <person name="Ferreira P."/>
            <person name="Barriuso J."/>
            <person name="Kellner H."/>
            <person name="Castanera R."/>
            <person name="Alfaro M."/>
            <person name="Ramirez L."/>
            <person name="Pisabarro A.G."/>
            <person name="Kuo A."/>
            <person name="Tritt A."/>
            <person name="Lipzen A."/>
            <person name="He G."/>
            <person name="Yan M."/>
            <person name="Ng V."/>
            <person name="Cullen D."/>
            <person name="Martin F."/>
            <person name="Rosso M.-N."/>
            <person name="Henrissat B."/>
            <person name="Hibbett D."/>
            <person name="Martinez A.T."/>
            <person name="Grigoriev I.V."/>
        </authorList>
    </citation>
    <scope>NUCLEOTIDE SEQUENCE</scope>
    <source>
        <strain evidence="1">CBS 247.69</strain>
    </source>
</reference>
<sequence>MNRLIGSLRNFICEFFTQNTGAPGGGDSPYATEASYQTIRLITTYFEKNTVSAEDLTPLFDICRQLWTHPTEKIREPSLSLLEHCATWLSSTPTNQGAISTRLSHCAATILSVIHDAQYSNTIRSILSTHKDQYLHLVNSIDASALTYNIDVDGVLLSRDFDMTWKEGKRGLSQLNTPHPDLSPASSLLK</sequence>
<evidence type="ECO:0000313" key="2">
    <source>
        <dbReference type="Proteomes" id="UP000807353"/>
    </source>
</evidence>
<accession>A0A9P5XX52</accession>
<keyword evidence="2" id="KW-1185">Reference proteome</keyword>
<dbReference type="AlphaFoldDB" id="A0A9P5XX52"/>
<evidence type="ECO:0000313" key="1">
    <source>
        <dbReference type="EMBL" id="KAF9457310.1"/>
    </source>
</evidence>
<organism evidence="1 2">
    <name type="scientific">Collybia nuda</name>
    <dbReference type="NCBI Taxonomy" id="64659"/>
    <lineage>
        <taxon>Eukaryota</taxon>
        <taxon>Fungi</taxon>
        <taxon>Dikarya</taxon>
        <taxon>Basidiomycota</taxon>
        <taxon>Agaricomycotina</taxon>
        <taxon>Agaricomycetes</taxon>
        <taxon>Agaricomycetidae</taxon>
        <taxon>Agaricales</taxon>
        <taxon>Tricholomatineae</taxon>
        <taxon>Clitocybaceae</taxon>
        <taxon>Collybia</taxon>
    </lineage>
</organism>
<proteinExistence type="predicted"/>
<name>A0A9P5XX52_9AGAR</name>
<gene>
    <name evidence="1" type="ORF">BDZ94DRAFT_238506</name>
</gene>
<protein>
    <submittedName>
        <fullName evidence="1">Uncharacterized protein</fullName>
    </submittedName>
</protein>